<name>A0A853DL10_9MICO</name>
<keyword evidence="1" id="KW-0812">Transmembrane</keyword>
<evidence type="ECO:0000313" key="2">
    <source>
        <dbReference type="EMBL" id="NYJ74835.1"/>
    </source>
</evidence>
<comment type="caution">
    <text evidence="2">The sequence shown here is derived from an EMBL/GenBank/DDBJ whole genome shotgun (WGS) entry which is preliminary data.</text>
</comment>
<evidence type="ECO:0000313" key="3">
    <source>
        <dbReference type="Proteomes" id="UP000571817"/>
    </source>
</evidence>
<sequence length="122" mass="13922">MLIAVGTVFVVFVVGSVVDVISDFRWDSPLRFFTPVYLGVFAWIHFRPLHADRDGITRRDTFRATPWSQVEALIESGRWDPTIHVRMSGKDRQTGFPAEHLERLVELSGKPVERRESSQAPA</sequence>
<gene>
    <name evidence="2" type="ORF">HNR15_001798</name>
</gene>
<dbReference type="AlphaFoldDB" id="A0A853DL10"/>
<evidence type="ECO:0000256" key="1">
    <source>
        <dbReference type="SAM" id="Phobius"/>
    </source>
</evidence>
<dbReference type="EMBL" id="JACCFW010000001">
    <property type="protein sequence ID" value="NYJ74835.1"/>
    <property type="molecule type" value="Genomic_DNA"/>
</dbReference>
<dbReference type="RefSeq" id="WP_179481039.1">
    <property type="nucleotide sequence ID" value="NZ_JACCFW010000001.1"/>
</dbReference>
<keyword evidence="3" id="KW-1185">Reference proteome</keyword>
<accession>A0A853DL10</accession>
<proteinExistence type="predicted"/>
<dbReference type="Proteomes" id="UP000571817">
    <property type="component" value="Unassembled WGS sequence"/>
</dbReference>
<keyword evidence="1" id="KW-1133">Transmembrane helix</keyword>
<keyword evidence="1" id="KW-0472">Membrane</keyword>
<protein>
    <submittedName>
        <fullName evidence="2">Uncharacterized protein</fullName>
    </submittedName>
</protein>
<feature type="transmembrane region" description="Helical" evidence="1">
    <location>
        <begin position="32"/>
        <end position="49"/>
    </location>
</feature>
<organism evidence="2 3">
    <name type="scientific">Allobranchiibius huperziae</name>
    <dbReference type="NCBI Taxonomy" id="1874116"/>
    <lineage>
        <taxon>Bacteria</taxon>
        <taxon>Bacillati</taxon>
        <taxon>Actinomycetota</taxon>
        <taxon>Actinomycetes</taxon>
        <taxon>Micrococcales</taxon>
        <taxon>Dermacoccaceae</taxon>
        <taxon>Allobranchiibius</taxon>
    </lineage>
</organism>
<reference evidence="2 3" key="1">
    <citation type="submission" date="2020-07" db="EMBL/GenBank/DDBJ databases">
        <title>Sequencing the genomes of 1000 actinobacteria strains.</title>
        <authorList>
            <person name="Klenk H.-P."/>
        </authorList>
    </citation>
    <scope>NUCLEOTIDE SEQUENCE [LARGE SCALE GENOMIC DNA]</scope>
    <source>
        <strain evidence="2 3">DSM 29531</strain>
    </source>
</reference>